<dbReference type="Gene3D" id="1.10.555.10">
    <property type="entry name" value="Rho GTPase activation protein"/>
    <property type="match status" value="1"/>
</dbReference>
<dbReference type="SMART" id="SM00055">
    <property type="entry name" value="FCH"/>
    <property type="match status" value="1"/>
</dbReference>
<feature type="region of interest" description="Disordered" evidence="3">
    <location>
        <begin position="1"/>
        <end position="46"/>
    </location>
</feature>
<evidence type="ECO:0000256" key="1">
    <source>
        <dbReference type="ARBA" id="ARBA00022468"/>
    </source>
</evidence>
<protein>
    <submittedName>
        <fullName evidence="6">Rho GTPase-activating protein</fullName>
    </submittedName>
</protein>
<name>A0ABP0B6Z8_9PEZI</name>
<sequence length="857" mass="90210">MAAASDYPPAGSGLSADDRRGSLQFSQTSPTSLTAPPNAFGELDGTSVADTLGAGLAPINTSGLGAAGAADAPIVASPTQATNSHEVPKQVQEVLQSEIGIVTMLNRLKQSVGTAKEFATFLKKRAQLEEEYSAGMRKLTRTTQDGMARTDPATTGQGGGSTFGGAFGEMMDIHTRMADNGYQFSMSLHQMHEDLLELAAIAEKNRKGWKQTGLAAEQRVADLETATRKSKAKYDSLAEEYDRARTGDLGSRRGGFGFKGPKSAAQLEEDLLRKVQGADEDYHSRVDTLSRERAELLATGRPEIIKALQDLVRECDGGMVLQVQKYASFSEKLLLSNGLSISPIKSVQKPDARSLREVVTSIDTERDLNSYLGSYHLKVPAKTGEPKYERHAVLGGSTAASSSQPPATSASRTHTFSQSVSQPPASSAGAQQPNYADSLHSPPPPATANSQLYGSVGQSGFRASGGPPAAATGHERSFSYSSGYGPNNGAPQGPGGQPGLETPQQPLQVRNSVGQPGGVPGGPGGEGAAPYSPNSIGGAGIPSSRFYTPPTNSNSAYGGGGTQGPPQLGALSFQTGPSLTADATGGLAPQQAPQQQQQQQQQMSQGMNGPPNPLMQHPPAAVGGGAPPPSVSMVGAGPGVGPGGPGGPGGHPQGPPSRPVFGVSLDTLYERDSLAVPMVVYQCIQAVDLFGLTVEGIYRLSGSLPAVNKLKSMFDTDSASPNLDFRNPENFFHDVNSVAGLLKQFFRDLPDPLLTRQQYDRLIEAAQHDDDTVRRDSLHAVINDLPDPNYATLRALILHLNRVVENAPVTRMTSQNLAIVFGPTLMGAGMGDPEKTRWHVRVIDTILQNTYQIFDED</sequence>
<evidence type="ECO:0000313" key="7">
    <source>
        <dbReference type="Proteomes" id="UP001642406"/>
    </source>
</evidence>
<dbReference type="EMBL" id="CAWUHC010000014">
    <property type="protein sequence ID" value="CAK7215303.1"/>
    <property type="molecule type" value="Genomic_DNA"/>
</dbReference>
<dbReference type="InterPro" id="IPR000198">
    <property type="entry name" value="RhoGAP_dom"/>
</dbReference>
<accession>A0ABP0B6Z8</accession>
<feature type="compositionally biased region" description="Low complexity" evidence="3">
    <location>
        <begin position="499"/>
        <end position="508"/>
    </location>
</feature>
<evidence type="ECO:0000259" key="5">
    <source>
        <dbReference type="PROSITE" id="PS51741"/>
    </source>
</evidence>
<comment type="caution">
    <text evidence="6">The sequence shown here is derived from an EMBL/GenBank/DDBJ whole genome shotgun (WGS) entry which is preliminary data.</text>
</comment>
<dbReference type="PANTHER" id="PTHR23176">
    <property type="entry name" value="RHO/RAC/CDC GTPASE-ACTIVATING PROTEIN"/>
    <property type="match status" value="1"/>
</dbReference>
<dbReference type="Pfam" id="PF00611">
    <property type="entry name" value="FCH"/>
    <property type="match status" value="1"/>
</dbReference>
<evidence type="ECO:0000256" key="2">
    <source>
        <dbReference type="PROSITE-ProRule" id="PRU01077"/>
    </source>
</evidence>
<dbReference type="PANTHER" id="PTHR23176:SF136">
    <property type="entry name" value="RHO GTPASE ACTIVATOR (RGD1)"/>
    <property type="match status" value="1"/>
</dbReference>
<feature type="compositionally biased region" description="Polar residues" evidence="3">
    <location>
        <begin position="23"/>
        <end position="35"/>
    </location>
</feature>
<keyword evidence="1" id="KW-0343">GTPase activation</keyword>
<feature type="compositionally biased region" description="Polar residues" evidence="3">
    <location>
        <begin position="447"/>
        <end position="458"/>
    </location>
</feature>
<evidence type="ECO:0000259" key="4">
    <source>
        <dbReference type="PROSITE" id="PS50238"/>
    </source>
</evidence>
<dbReference type="SUPFAM" id="SSF48350">
    <property type="entry name" value="GTPase activation domain, GAP"/>
    <property type="match status" value="1"/>
</dbReference>
<dbReference type="PROSITE" id="PS51741">
    <property type="entry name" value="F_BAR"/>
    <property type="match status" value="1"/>
</dbReference>
<dbReference type="InterPro" id="IPR008936">
    <property type="entry name" value="Rho_GTPase_activation_prot"/>
</dbReference>
<keyword evidence="2" id="KW-0175">Coiled coil</keyword>
<proteinExistence type="predicted"/>
<feature type="compositionally biased region" description="Gly residues" evidence="3">
    <location>
        <begin position="636"/>
        <end position="652"/>
    </location>
</feature>
<gene>
    <name evidence="6" type="primary">RGD1</name>
    <name evidence="6" type="ORF">SBRCBS47491_002436</name>
</gene>
<evidence type="ECO:0000256" key="3">
    <source>
        <dbReference type="SAM" id="MobiDB-lite"/>
    </source>
</evidence>
<organism evidence="6 7">
    <name type="scientific">Sporothrix bragantina</name>
    <dbReference type="NCBI Taxonomy" id="671064"/>
    <lineage>
        <taxon>Eukaryota</taxon>
        <taxon>Fungi</taxon>
        <taxon>Dikarya</taxon>
        <taxon>Ascomycota</taxon>
        <taxon>Pezizomycotina</taxon>
        <taxon>Sordariomycetes</taxon>
        <taxon>Sordariomycetidae</taxon>
        <taxon>Ophiostomatales</taxon>
        <taxon>Ophiostomataceae</taxon>
        <taxon>Sporothrix</taxon>
    </lineage>
</organism>
<reference evidence="6 7" key="1">
    <citation type="submission" date="2024-01" db="EMBL/GenBank/DDBJ databases">
        <authorList>
            <person name="Allen C."/>
            <person name="Tagirdzhanova G."/>
        </authorList>
    </citation>
    <scope>NUCLEOTIDE SEQUENCE [LARGE SCALE GENOMIC DNA]</scope>
</reference>
<dbReference type="InterPro" id="IPR027267">
    <property type="entry name" value="AH/BAR_dom_sf"/>
</dbReference>
<feature type="compositionally biased region" description="Low complexity" evidence="3">
    <location>
        <begin position="588"/>
        <end position="602"/>
    </location>
</feature>
<feature type="domain" description="F-BAR" evidence="5">
    <location>
        <begin position="89"/>
        <end position="367"/>
    </location>
</feature>
<feature type="compositionally biased region" description="Gly residues" evidence="3">
    <location>
        <begin position="515"/>
        <end position="527"/>
    </location>
</feature>
<evidence type="ECO:0000313" key="6">
    <source>
        <dbReference type="EMBL" id="CAK7215303.1"/>
    </source>
</evidence>
<dbReference type="InterPro" id="IPR050729">
    <property type="entry name" value="Rho-GAP"/>
</dbReference>
<dbReference type="SMART" id="SM00324">
    <property type="entry name" value="RhoGAP"/>
    <property type="match status" value="1"/>
</dbReference>
<dbReference type="Gene3D" id="1.20.1270.60">
    <property type="entry name" value="Arfaptin homology (AH) domain/BAR domain"/>
    <property type="match status" value="1"/>
</dbReference>
<feature type="domain" description="Rho-GAP" evidence="4">
    <location>
        <begin position="663"/>
        <end position="854"/>
    </location>
</feature>
<dbReference type="PROSITE" id="PS50238">
    <property type="entry name" value="RHOGAP"/>
    <property type="match status" value="1"/>
</dbReference>
<dbReference type="Proteomes" id="UP001642406">
    <property type="component" value="Unassembled WGS sequence"/>
</dbReference>
<feature type="compositionally biased region" description="Polar residues" evidence="3">
    <location>
        <begin position="545"/>
        <end position="556"/>
    </location>
</feature>
<feature type="region of interest" description="Disordered" evidence="3">
    <location>
        <begin position="396"/>
        <end position="659"/>
    </location>
</feature>
<dbReference type="CDD" id="cd07652">
    <property type="entry name" value="F-BAR_Rgd1"/>
    <property type="match status" value="1"/>
</dbReference>
<dbReference type="InterPro" id="IPR031160">
    <property type="entry name" value="F_BAR_dom"/>
</dbReference>
<dbReference type="InterPro" id="IPR001060">
    <property type="entry name" value="FCH_dom"/>
</dbReference>
<keyword evidence="7" id="KW-1185">Reference proteome</keyword>
<dbReference type="Pfam" id="PF00620">
    <property type="entry name" value="RhoGAP"/>
    <property type="match status" value="1"/>
</dbReference>
<feature type="compositionally biased region" description="Low complexity" evidence="3">
    <location>
        <begin position="397"/>
        <end position="433"/>
    </location>
</feature>
<dbReference type="SUPFAM" id="SSF103657">
    <property type="entry name" value="BAR/IMD domain-like"/>
    <property type="match status" value="1"/>
</dbReference>